<dbReference type="Gene3D" id="3.30.450.180">
    <property type="match status" value="1"/>
</dbReference>
<accession>A0A7X0RUU9</accession>
<dbReference type="GO" id="GO:0003677">
    <property type="term" value="F:DNA binding"/>
    <property type="evidence" value="ECO:0007669"/>
    <property type="project" value="InterPro"/>
</dbReference>
<keyword evidence="3" id="KW-1185">Reference proteome</keyword>
<dbReference type="Pfam" id="PF17765">
    <property type="entry name" value="MLTR_LBD"/>
    <property type="match status" value="1"/>
</dbReference>
<dbReference type="SMART" id="SM00530">
    <property type="entry name" value="HTH_XRE"/>
    <property type="match status" value="1"/>
</dbReference>
<evidence type="ECO:0000313" key="3">
    <source>
        <dbReference type="Proteomes" id="UP000547209"/>
    </source>
</evidence>
<dbReference type="AlphaFoldDB" id="A0A7X0RUU9"/>
<dbReference type="Pfam" id="PF13560">
    <property type="entry name" value="HTH_31"/>
    <property type="match status" value="1"/>
</dbReference>
<comment type="caution">
    <text evidence="2">The sequence shown here is derived from an EMBL/GenBank/DDBJ whole genome shotgun (WGS) entry which is preliminary data.</text>
</comment>
<dbReference type="InterPro" id="IPR001387">
    <property type="entry name" value="Cro/C1-type_HTH"/>
</dbReference>
<feature type="domain" description="HTH cro/C1-type" evidence="1">
    <location>
        <begin position="13"/>
        <end position="85"/>
    </location>
</feature>
<dbReference type="Gene3D" id="1.10.260.40">
    <property type="entry name" value="lambda repressor-like DNA-binding domains"/>
    <property type="match status" value="1"/>
</dbReference>
<dbReference type="RefSeq" id="WP_185671878.1">
    <property type="nucleotide sequence ID" value="NZ_JACJVP010000043.1"/>
</dbReference>
<dbReference type="Proteomes" id="UP000547209">
    <property type="component" value="Unassembled WGS sequence"/>
</dbReference>
<protein>
    <submittedName>
        <fullName evidence="2">Helix-turn-helix domain-containing protein</fullName>
    </submittedName>
</protein>
<dbReference type="InterPro" id="IPR041413">
    <property type="entry name" value="MLTR_LBD"/>
</dbReference>
<name>A0A7X0RUU9_9BACL</name>
<dbReference type="CDD" id="cd00093">
    <property type="entry name" value="HTH_XRE"/>
    <property type="match status" value="1"/>
</dbReference>
<dbReference type="EMBL" id="JACJVP010000043">
    <property type="protein sequence ID" value="MBB6674015.1"/>
    <property type="molecule type" value="Genomic_DNA"/>
</dbReference>
<evidence type="ECO:0000313" key="2">
    <source>
        <dbReference type="EMBL" id="MBB6674015.1"/>
    </source>
</evidence>
<gene>
    <name evidence="2" type="ORF">H7C19_25350</name>
</gene>
<dbReference type="PANTHER" id="PTHR35010">
    <property type="entry name" value="BLL4672 PROTEIN-RELATED"/>
    <property type="match status" value="1"/>
</dbReference>
<evidence type="ECO:0000259" key="1">
    <source>
        <dbReference type="SMART" id="SM00530"/>
    </source>
</evidence>
<proteinExistence type="predicted"/>
<reference evidence="2 3" key="1">
    <citation type="submission" date="2020-08" db="EMBL/GenBank/DDBJ databases">
        <title>Cohnella phylogeny.</title>
        <authorList>
            <person name="Dunlap C."/>
        </authorList>
    </citation>
    <scope>NUCLEOTIDE SEQUENCE [LARGE SCALE GENOMIC DNA]</scope>
    <source>
        <strain evidence="2 3">DSM 28246</strain>
    </source>
</reference>
<dbReference type="InterPro" id="IPR010982">
    <property type="entry name" value="Lambda_DNA-bd_dom_sf"/>
</dbReference>
<sequence length="283" mass="32167">MEDRERRQALADFLRSRRERLTPAEVGLPPGMRRRTPGLRREEVALLANIGTSWYVSLEQGRDVQPSEQVLESLAKALRLNAAERRHLFVLAQPPSSASHGAPLPEEETVGEGLERAVQALDPHPAYVLGRRWDLLTWNRAAELVFGFSEIAPPFSRNMIWRNFTSPVLRSHRHWEKLARGSVAQFRADSARYPGDPGFAELIEALQARSEAFRSWWSKHDVRGLPDGTKRMDHPALGKLEFDYVSLRSPDREDQKFILYTCAPGTADRLIRALAAEKETVRT</sequence>
<dbReference type="SUPFAM" id="SSF47413">
    <property type="entry name" value="lambda repressor-like DNA-binding domains"/>
    <property type="match status" value="1"/>
</dbReference>
<organism evidence="2 3">
    <name type="scientific">Cohnella nanjingensis</name>
    <dbReference type="NCBI Taxonomy" id="1387779"/>
    <lineage>
        <taxon>Bacteria</taxon>
        <taxon>Bacillati</taxon>
        <taxon>Bacillota</taxon>
        <taxon>Bacilli</taxon>
        <taxon>Bacillales</taxon>
        <taxon>Paenibacillaceae</taxon>
        <taxon>Cohnella</taxon>
    </lineage>
</organism>